<comment type="caution">
    <text evidence="4">The sequence shown here is derived from an EMBL/GenBank/DDBJ whole genome shotgun (WGS) entry which is preliminary data.</text>
</comment>
<dbReference type="OrthoDB" id="9803842at2"/>
<evidence type="ECO:0000259" key="2">
    <source>
        <dbReference type="Pfam" id="PF04168"/>
    </source>
</evidence>
<dbReference type="EMBL" id="QFKX01000002">
    <property type="protein sequence ID" value="PWH07003.1"/>
    <property type="molecule type" value="Genomic_DNA"/>
</dbReference>
<dbReference type="PANTHER" id="PTHR34595:SF2">
    <property type="entry name" value="BLR2978 PROTEIN"/>
    <property type="match status" value="1"/>
</dbReference>
<dbReference type="Pfam" id="PF04168">
    <property type="entry name" value="Alpha-E"/>
    <property type="match status" value="1"/>
</dbReference>
<feature type="domain" description="Circularly permuted ATP-grasp type 2" evidence="3">
    <location>
        <begin position="20"/>
        <end position="293"/>
    </location>
</feature>
<organism evidence="4 5">
    <name type="scientific">Brachybacterium endophyticum</name>
    <dbReference type="NCBI Taxonomy" id="2182385"/>
    <lineage>
        <taxon>Bacteria</taxon>
        <taxon>Bacillati</taxon>
        <taxon>Actinomycetota</taxon>
        <taxon>Actinomycetes</taxon>
        <taxon>Micrococcales</taxon>
        <taxon>Dermabacteraceae</taxon>
        <taxon>Brachybacterium</taxon>
    </lineage>
</organism>
<feature type="domain" description="DUF403" evidence="2">
    <location>
        <begin position="434"/>
        <end position="750"/>
    </location>
</feature>
<keyword evidence="5" id="KW-1185">Reference proteome</keyword>
<sequence length="764" mass="80900">MVATDTSSSTPGQGAIDPVPVVITAQEWEELSAGLVQRARLLDALHADLYGPRTVLAGGVAPVGALLEDPGYLRAAVSIPSRAPQRLFALSTTVTRTAEGTWSVLHDQVDVPGGAGLTLEIRRVLSRSAPALYRSTALRRLHPFYESMRSALTARSRTDGTAGRAVVLVDDQDTSTGFDHHRFANLLGRPAVSATDLTVRDGVLSLQGPHADPDAAAIDTVVRMVPSALVDPLDLGPTPLQGVTGLLEAARRGVVEVLNPVGAGVLESAALRALLPDLCRQLLHEDLRLRGVEESAAPLAELSLAPHRDTSRASADGAPGGSPSGPSDGSASGPLSDPTEDGHLVGRPVAVQLLVVATEDGFEVLPGGIARTTDEGPEATKDVWVLATTEDAATPGAVAPLDASTASAPAEQADVDRQAPPALPVPPQMLTRSVGSDLFWFGRYMERVDSASRLLRTIRDVANDLDPERGPEADAALGVLLRAVADVTGTGATMQEVDPRDREQVRRELGGAATDAHRPGSLAQSFRALERTARSLRDMVADEVWPVLTRMRGSLEELTDPVGVIEEQVLRDLVVGGLGLAGIVSDGMSRTTGRDLVQAGRRIERAMGLLALLRSCFDARRPRRVEGRVSEAAATILDAASAYRRTYDAPLQGELLLELALEDTTLPRSLAFQLDALREAVGRLPETTTESRARSLLTELSGRVAGWRARELLAVDEQSAGAGPTVLVAETTAAMGTLRELSEALEEEYFRVPESTSTWGFDDV</sequence>
<evidence type="ECO:0000313" key="4">
    <source>
        <dbReference type="EMBL" id="PWH07003.1"/>
    </source>
</evidence>
<dbReference type="Gene3D" id="3.40.50.11290">
    <property type="match status" value="1"/>
</dbReference>
<dbReference type="InterPro" id="IPR025841">
    <property type="entry name" value="CP_ATPgrasp_2"/>
</dbReference>
<accession>A0A2U2RMA8</accession>
<dbReference type="Pfam" id="PF14403">
    <property type="entry name" value="CP_ATPgrasp_2"/>
    <property type="match status" value="1"/>
</dbReference>
<dbReference type="InterPro" id="IPR051680">
    <property type="entry name" value="ATP-dep_Glu-Cys_Ligase-2"/>
</dbReference>
<dbReference type="AlphaFoldDB" id="A0A2U2RMA8"/>
<feature type="compositionally biased region" description="Low complexity" evidence="1">
    <location>
        <begin position="324"/>
        <end position="334"/>
    </location>
</feature>
<evidence type="ECO:0000313" key="5">
    <source>
        <dbReference type="Proteomes" id="UP000245590"/>
    </source>
</evidence>
<evidence type="ECO:0000259" key="3">
    <source>
        <dbReference type="Pfam" id="PF14403"/>
    </source>
</evidence>
<dbReference type="Proteomes" id="UP000245590">
    <property type="component" value="Unassembled WGS sequence"/>
</dbReference>
<reference evidence="4 5" key="1">
    <citation type="submission" date="2018-05" db="EMBL/GenBank/DDBJ databases">
        <title>Brachybacterium sp. M1HQ-2T, whole genome shotgun sequence.</title>
        <authorList>
            <person name="Tuo L."/>
        </authorList>
    </citation>
    <scope>NUCLEOTIDE SEQUENCE [LARGE SCALE GENOMIC DNA]</scope>
    <source>
        <strain evidence="4 5">M1HQ-2</strain>
    </source>
</reference>
<name>A0A2U2RMA8_9MICO</name>
<protein>
    <submittedName>
        <fullName evidence="4">Uncharacterized protein</fullName>
    </submittedName>
</protein>
<proteinExistence type="predicted"/>
<evidence type="ECO:0000256" key="1">
    <source>
        <dbReference type="SAM" id="MobiDB-lite"/>
    </source>
</evidence>
<dbReference type="PANTHER" id="PTHR34595">
    <property type="entry name" value="BLR5612 PROTEIN"/>
    <property type="match status" value="1"/>
</dbReference>
<dbReference type="InterPro" id="IPR007296">
    <property type="entry name" value="DUF403"/>
</dbReference>
<gene>
    <name evidence="4" type="ORF">DEO23_05375</name>
</gene>
<feature type="region of interest" description="Disordered" evidence="1">
    <location>
        <begin position="300"/>
        <end position="343"/>
    </location>
</feature>